<proteinExistence type="predicted"/>
<accession>Q314Y1</accession>
<dbReference type="Pfam" id="PF12762">
    <property type="entry name" value="DDE_Tnp_IS1595"/>
    <property type="match status" value="1"/>
</dbReference>
<sequence>MTISSREDLLRSEDAALAYVLRECWPGGGRFCPRCGESRLYDLAGGRSRCARCKYTFQDFSGRWINNGGLSPLTWLRLADLFSREPTVHQMAVEAGLSYNATYKAVTTMRFAILAHATDAVQLLGPETGLGSFLRNRKLTGDPDSGGRGTVPVFGILERNGWLFIDLVSGMSAETVFHFNHSFHLKVERAGNLIWTDRYRHYDALVFCGDDSLPYEYLRRHDRPVAVECGTGFWAFAEKRLKLFKGITPRRFPLYLKELEFRYNMRHSDIFPVLVRYLCDFVPDMNPEGAAETAAGAARGHAAGSRG</sequence>
<evidence type="ECO:0000313" key="2">
    <source>
        <dbReference type="EMBL" id="ABB37515.1"/>
    </source>
</evidence>
<dbReference type="AlphaFoldDB" id="Q314Y1"/>
<keyword evidence="3" id="KW-1185">Reference proteome</keyword>
<dbReference type="InterPro" id="IPR024445">
    <property type="entry name" value="Tnp_ISXO2-like"/>
</dbReference>
<name>Q314Y1_OLEA2</name>
<dbReference type="EMBL" id="CP000112">
    <property type="protein sequence ID" value="ABB37515.1"/>
    <property type="molecule type" value="Genomic_DNA"/>
</dbReference>
<protein>
    <submittedName>
        <fullName evidence="2">Transposase, putative</fullName>
    </submittedName>
</protein>
<reference evidence="2 3" key="1">
    <citation type="journal article" date="2011" name="J. Bacteriol.">
        <title>Complete genome sequence and updated annotation of Desulfovibrio alaskensis G20.</title>
        <authorList>
            <person name="Hauser L.J."/>
            <person name="Land M.L."/>
            <person name="Brown S.D."/>
            <person name="Larimer F."/>
            <person name="Keller K.L."/>
            <person name="Rapp-Giles B.J."/>
            <person name="Price M.N."/>
            <person name="Lin M."/>
            <person name="Bruce D.C."/>
            <person name="Detter J.C."/>
            <person name="Tapia R."/>
            <person name="Han C.S."/>
            <person name="Goodwin L.A."/>
            <person name="Cheng J.F."/>
            <person name="Pitluck S."/>
            <person name="Copeland A."/>
            <person name="Lucas S."/>
            <person name="Nolan M."/>
            <person name="Lapidus A.L."/>
            <person name="Palumbo A.V."/>
            <person name="Wall J.D."/>
        </authorList>
    </citation>
    <scope>NUCLEOTIDE SEQUENCE [LARGE SCALE GENOMIC DNA]</scope>
    <source>
        <strain evidence="3">ATCC BAA 1058 / DSM 17464 / G20</strain>
    </source>
</reference>
<dbReference type="Pfam" id="PF12760">
    <property type="entry name" value="Zn_ribbon_IS1595"/>
    <property type="match status" value="1"/>
</dbReference>
<evidence type="ECO:0000259" key="1">
    <source>
        <dbReference type="SMART" id="SM01126"/>
    </source>
</evidence>
<dbReference type="SMART" id="SM01126">
    <property type="entry name" value="DDE_Tnp_IS1595"/>
    <property type="match status" value="1"/>
</dbReference>
<feature type="domain" description="ISXO2-like transposase" evidence="1">
    <location>
        <begin position="122"/>
        <end position="264"/>
    </location>
</feature>
<gene>
    <name evidence="2" type="ordered locus">Dde_0714</name>
</gene>
<dbReference type="InterPro" id="IPR024442">
    <property type="entry name" value="Transposase_Zn_ribbon"/>
</dbReference>
<dbReference type="KEGG" id="dde:Dde_0714"/>
<organism evidence="2 3">
    <name type="scientific">Oleidesulfovibrio alaskensis (strain ATCC BAA-1058 / DSM 17464 / G20)</name>
    <name type="common">Desulfovibrio alaskensis</name>
    <dbReference type="NCBI Taxonomy" id="207559"/>
    <lineage>
        <taxon>Bacteria</taxon>
        <taxon>Pseudomonadati</taxon>
        <taxon>Thermodesulfobacteriota</taxon>
        <taxon>Desulfovibrionia</taxon>
        <taxon>Desulfovibrionales</taxon>
        <taxon>Desulfovibrionaceae</taxon>
        <taxon>Oleidesulfovibrio</taxon>
    </lineage>
</organism>
<dbReference type="HOGENOM" id="CLU_044348_11_0_7"/>
<dbReference type="eggNOG" id="COG3677">
    <property type="taxonomic scope" value="Bacteria"/>
</dbReference>
<dbReference type="Proteomes" id="UP000002710">
    <property type="component" value="Chromosome"/>
</dbReference>
<dbReference type="STRING" id="207559.Dde_0714"/>
<dbReference type="RefSeq" id="WP_011366797.1">
    <property type="nucleotide sequence ID" value="NC_007519.1"/>
</dbReference>
<evidence type="ECO:0000313" key="3">
    <source>
        <dbReference type="Proteomes" id="UP000002710"/>
    </source>
</evidence>